<accession>A0A6M3K5X2</accession>
<dbReference type="InterPro" id="IPR002826">
    <property type="entry name" value="MptE-like"/>
</dbReference>
<protein>
    <recommendedName>
        <fullName evidence="1">6-hydroxymethylpterin diphosphokinase MptE-like domain-containing protein</fullName>
    </recommendedName>
</protein>
<reference evidence="2" key="1">
    <citation type="submission" date="2020-03" db="EMBL/GenBank/DDBJ databases">
        <title>The deep terrestrial virosphere.</title>
        <authorList>
            <person name="Holmfeldt K."/>
            <person name="Nilsson E."/>
            <person name="Simone D."/>
            <person name="Lopez-Fernandez M."/>
            <person name="Wu X."/>
            <person name="de Brujin I."/>
            <person name="Lundin D."/>
            <person name="Andersson A."/>
            <person name="Bertilsson S."/>
            <person name="Dopson M."/>
        </authorList>
    </citation>
    <scope>NUCLEOTIDE SEQUENCE</scope>
    <source>
        <strain evidence="2">MM415A01337</strain>
    </source>
</reference>
<evidence type="ECO:0000259" key="1">
    <source>
        <dbReference type="Pfam" id="PF01973"/>
    </source>
</evidence>
<name>A0A6M3K5X2_9ZZZZ</name>
<dbReference type="EMBL" id="MT142273">
    <property type="protein sequence ID" value="QJA77268.1"/>
    <property type="molecule type" value="Genomic_DNA"/>
</dbReference>
<gene>
    <name evidence="2" type="ORF">MM415A01337_0010</name>
</gene>
<dbReference type="Pfam" id="PF01973">
    <property type="entry name" value="MptE-like"/>
    <property type="match status" value="1"/>
</dbReference>
<organism evidence="2">
    <name type="scientific">viral metagenome</name>
    <dbReference type="NCBI Taxonomy" id="1070528"/>
    <lineage>
        <taxon>unclassified sequences</taxon>
        <taxon>metagenomes</taxon>
        <taxon>organismal metagenomes</taxon>
    </lineage>
</organism>
<evidence type="ECO:0000313" key="2">
    <source>
        <dbReference type="EMBL" id="QJA77268.1"/>
    </source>
</evidence>
<proteinExistence type="predicted"/>
<sequence>MKKIRVKINQNTFRKLRKMAEDKGFGDDDMDAFFRYITQDMASNQTVDDDIKETTMKGMLPMWMRNFADNLPYIRFGDDLRLERGSSKMRDIRELGMPMPQIVDGHWIPEPKPAIVIGRGPSVFKHKHIKMLSEAVHSGEYTGYICATDGVLIECLKYDLIPDLTLTVDGSPIIKKWFDHPLVKEHAKKLKLIFLTTVNHQVYQIVRNFGCKVYWAMALWDNWTEETSFTKITRLMATVNSGETPIPAIQTGGNAGTCIWAMTIDILKAAPTCLIGYDMGYPEGTKLEETPYFSGVMLASKEQNIPIANCISQVFEKFYHPVFKTYAHADLVFQNYRKSLLQMQNQTYPWYRLHGGTINCSEGGTLYGENITCMKFERFLEKFKSN</sequence>
<dbReference type="AlphaFoldDB" id="A0A6M3K5X2"/>
<feature type="domain" description="6-hydroxymethylpterin diphosphokinase MptE-like" evidence="1">
    <location>
        <begin position="111"/>
        <end position="283"/>
    </location>
</feature>